<dbReference type="EMBL" id="LT882688">
    <property type="protein sequence ID" value="SMY29775.1"/>
    <property type="molecule type" value="Genomic_DNA"/>
</dbReference>
<evidence type="ECO:0000313" key="9">
    <source>
        <dbReference type="EMBL" id="SMY29775.1"/>
    </source>
</evidence>
<organism evidence="9 10">
    <name type="scientific">Zymoseptoria tritici ST99CH_1A5</name>
    <dbReference type="NCBI Taxonomy" id="1276529"/>
    <lineage>
        <taxon>Eukaryota</taxon>
        <taxon>Fungi</taxon>
        <taxon>Dikarya</taxon>
        <taxon>Ascomycota</taxon>
        <taxon>Pezizomycotina</taxon>
        <taxon>Dothideomycetes</taxon>
        <taxon>Dothideomycetidae</taxon>
        <taxon>Mycosphaerellales</taxon>
        <taxon>Mycosphaerellaceae</taxon>
        <taxon>Zymoseptoria</taxon>
    </lineage>
</organism>
<dbReference type="GO" id="GO:0008270">
    <property type="term" value="F:zinc ion binding"/>
    <property type="evidence" value="ECO:0007669"/>
    <property type="project" value="UniProtKB-KW"/>
</dbReference>
<proteinExistence type="predicted"/>
<dbReference type="InterPro" id="IPR013083">
    <property type="entry name" value="Znf_RING/FYVE/PHD"/>
</dbReference>
<dbReference type="InterPro" id="IPR027370">
    <property type="entry name" value="Znf-RING_euk"/>
</dbReference>
<feature type="region of interest" description="Disordered" evidence="7">
    <location>
        <begin position="423"/>
        <end position="446"/>
    </location>
</feature>
<feature type="compositionally biased region" description="Low complexity" evidence="7">
    <location>
        <begin position="43"/>
        <end position="62"/>
    </location>
</feature>
<dbReference type="SUPFAM" id="SSF57850">
    <property type="entry name" value="RING/U-box"/>
    <property type="match status" value="1"/>
</dbReference>
<dbReference type="Proteomes" id="UP000215453">
    <property type="component" value="Chromosome 13"/>
</dbReference>
<dbReference type="PROSITE" id="PS50089">
    <property type="entry name" value="ZF_RING_2"/>
    <property type="match status" value="1"/>
</dbReference>
<evidence type="ECO:0000259" key="8">
    <source>
        <dbReference type="PROSITE" id="PS50089"/>
    </source>
</evidence>
<feature type="compositionally biased region" description="Pro residues" evidence="7">
    <location>
        <begin position="617"/>
        <end position="630"/>
    </location>
</feature>
<keyword evidence="4 6" id="KW-0863">Zinc-finger</keyword>
<dbReference type="Pfam" id="PF13445">
    <property type="entry name" value="zf-RING_UBOX"/>
    <property type="match status" value="1"/>
</dbReference>
<name>A0A1Y6LZF3_ZYMTR</name>
<dbReference type="CDD" id="cd16536">
    <property type="entry name" value="RING-HC_RNF10"/>
    <property type="match status" value="1"/>
</dbReference>
<feature type="region of interest" description="Disordered" evidence="7">
    <location>
        <begin position="1"/>
        <end position="98"/>
    </location>
</feature>
<evidence type="ECO:0000256" key="2">
    <source>
        <dbReference type="ARBA" id="ARBA00022490"/>
    </source>
</evidence>
<evidence type="ECO:0000256" key="1">
    <source>
        <dbReference type="ARBA" id="ARBA00004496"/>
    </source>
</evidence>
<feature type="compositionally biased region" description="Gly residues" evidence="7">
    <location>
        <begin position="710"/>
        <end position="726"/>
    </location>
</feature>
<evidence type="ECO:0000256" key="6">
    <source>
        <dbReference type="PROSITE-ProRule" id="PRU00175"/>
    </source>
</evidence>
<dbReference type="PROSITE" id="PS00518">
    <property type="entry name" value="ZF_RING_1"/>
    <property type="match status" value="1"/>
</dbReference>
<gene>
    <name evidence="9" type="ORF">ZT1A5_G11224</name>
</gene>
<evidence type="ECO:0000256" key="7">
    <source>
        <dbReference type="SAM" id="MobiDB-lite"/>
    </source>
</evidence>
<comment type="subcellular location">
    <subcellularLocation>
        <location evidence="1">Cytoplasm</location>
    </subcellularLocation>
</comment>
<keyword evidence="3" id="KW-0479">Metal-binding</keyword>
<dbReference type="InterPro" id="IPR001841">
    <property type="entry name" value="Znf_RING"/>
</dbReference>
<protein>
    <recommendedName>
        <fullName evidence="8">RING-type domain-containing protein</fullName>
    </recommendedName>
</protein>
<feature type="compositionally biased region" description="Polar residues" evidence="7">
    <location>
        <begin position="87"/>
        <end position="98"/>
    </location>
</feature>
<dbReference type="AlphaFoldDB" id="A0A1Y6LZF3"/>
<sequence>MSQPPPAVASKLSAQSNKSSQLAASSQVSPALSQTQQFFSYDSSSASARRSGPNSNASARNNQTAKPKHKNGKKFRSLDEDAEAETFSMQNPHGRRGQQSITHLMQFALPPRPNAQQQYHRHSYNGPRRGGGRGNTWGLGSGYHAMDKARYIHANYRFVVDPRGDYHAQAKDADVHLDWNNVLQVIASSQTQSASCPICLGEPTAPRMAKCGHIFCLPCLIRYMHSEDGHGHSHAQEKKAKSKKCPICFDSVYVSETRPVRWYTGQECEPPREGGDIVLRLVKRRPNSTLAMPRESAETVAKGEDIPWYFAAEVMDYARVMKGSEEYMLQQYDEAIEAIQYLEKEDELMFGEDAEWTGRAMRTLREAKEKVKGIGQPPAQPRKPDPVVVEEIEPERPPIEFNENEDGVPEMYLQRHAIAVPTPARPAESMTSNDDKPQPSPSNYVPRTLADMRQRHTEKPQPSEYLFYHGLLHYYLSPLDIRILKSAFGSYSSFPSSLLPRVERVSSGHIVDDDLRRKTKYLSHLPYGCEVGFLECDWRDVVSPAILKEFQTMLDRRRKRNTEKDTREEKERVRIEKDQERELANIRSGHRRRPSNGDGFFSTSSGGVPVITVPDVDVPPPTTSTSPPWPSNADRPGFTSLASPGTSPNFSRTVWGTQVVAPASPDLHGTLPTDGELSQRDDGWLQDWERDLLDGMKMVEVERKGEESQGAGGNGNGGGGGGGGGGKKGKKGKKITLMSTATARRGA</sequence>
<feature type="compositionally biased region" description="Polar residues" evidence="7">
    <location>
        <begin position="737"/>
        <end position="747"/>
    </location>
</feature>
<dbReference type="Gene3D" id="3.30.40.10">
    <property type="entry name" value="Zinc/RING finger domain, C3HC4 (zinc finger)"/>
    <property type="match status" value="1"/>
</dbReference>
<feature type="compositionally biased region" description="Basic residues" evidence="7">
    <location>
        <begin position="66"/>
        <end position="75"/>
    </location>
</feature>
<keyword evidence="5" id="KW-0862">Zinc</keyword>
<feature type="region of interest" description="Disordered" evidence="7">
    <location>
        <begin position="580"/>
        <end position="645"/>
    </location>
</feature>
<feature type="compositionally biased region" description="Polar residues" evidence="7">
    <location>
        <begin position="12"/>
        <end position="42"/>
    </location>
</feature>
<feature type="domain" description="RING-type" evidence="8">
    <location>
        <begin position="196"/>
        <end position="248"/>
    </location>
</feature>
<dbReference type="GO" id="GO:0005737">
    <property type="term" value="C:cytoplasm"/>
    <property type="evidence" value="ECO:0007669"/>
    <property type="project" value="UniProtKB-SubCell"/>
</dbReference>
<dbReference type="SMART" id="SM00184">
    <property type="entry name" value="RING"/>
    <property type="match status" value="1"/>
</dbReference>
<evidence type="ECO:0000313" key="10">
    <source>
        <dbReference type="Proteomes" id="UP000215453"/>
    </source>
</evidence>
<accession>A0A1Y6LZF3</accession>
<dbReference type="GO" id="GO:0000976">
    <property type="term" value="F:transcription cis-regulatory region binding"/>
    <property type="evidence" value="ECO:0007669"/>
    <property type="project" value="TreeGrafter"/>
</dbReference>
<dbReference type="InterPro" id="IPR039739">
    <property type="entry name" value="MAG2/RNF10"/>
</dbReference>
<keyword evidence="2" id="KW-0963">Cytoplasm</keyword>
<evidence type="ECO:0000256" key="4">
    <source>
        <dbReference type="ARBA" id="ARBA00022771"/>
    </source>
</evidence>
<evidence type="ECO:0000256" key="3">
    <source>
        <dbReference type="ARBA" id="ARBA00022723"/>
    </source>
</evidence>
<evidence type="ECO:0000256" key="5">
    <source>
        <dbReference type="ARBA" id="ARBA00022833"/>
    </source>
</evidence>
<feature type="region of interest" description="Disordered" evidence="7">
    <location>
        <begin position="701"/>
        <end position="747"/>
    </location>
</feature>
<dbReference type="PANTHER" id="PTHR12983">
    <property type="entry name" value="RING FINGER 10 FAMILY MEMBER"/>
    <property type="match status" value="1"/>
</dbReference>
<dbReference type="PANTHER" id="PTHR12983:SF9">
    <property type="entry name" value="E3 UBIQUITIN-PROTEIN LIGASE RNF10"/>
    <property type="match status" value="1"/>
</dbReference>
<dbReference type="InterPro" id="IPR017907">
    <property type="entry name" value="Znf_RING_CS"/>
</dbReference>
<reference evidence="9 10" key="1">
    <citation type="submission" date="2016-10" db="EMBL/GenBank/DDBJ databases">
        <authorList>
            <person name="Varghese N."/>
        </authorList>
    </citation>
    <scope>NUCLEOTIDE SEQUENCE [LARGE SCALE GENOMIC DNA]</scope>
</reference>
<dbReference type="GO" id="GO:0045944">
    <property type="term" value="P:positive regulation of transcription by RNA polymerase II"/>
    <property type="evidence" value="ECO:0007669"/>
    <property type="project" value="TreeGrafter"/>
</dbReference>